<keyword evidence="5 6" id="KW-0819">tRNA processing</keyword>
<dbReference type="PANTHER" id="PTHR11088">
    <property type="entry name" value="TRNA DIMETHYLALLYLTRANSFERASE"/>
    <property type="match status" value="1"/>
</dbReference>
<evidence type="ECO:0000256" key="1">
    <source>
        <dbReference type="ARBA" id="ARBA00005842"/>
    </source>
</evidence>
<dbReference type="InterPro" id="IPR039657">
    <property type="entry name" value="Dimethylallyltransferase"/>
</dbReference>
<reference evidence="8 9" key="1">
    <citation type="submission" date="2007-06" db="EMBL/GenBank/DDBJ databases">
        <title>The Genome Sequence of Coccidioides posadasii RMSCC_3488.</title>
        <authorList>
            <consortium name="Coccidioides Genome Resources Consortium"/>
            <consortium name="The Broad Institute Genome Sequencing Platform"/>
            <person name="Henn M.R."/>
            <person name="Sykes S."/>
            <person name="Young S."/>
            <person name="Jaffe D."/>
            <person name="Berlin A."/>
            <person name="Alvarez P."/>
            <person name="Butler J."/>
            <person name="Gnerre S."/>
            <person name="Grabherr M."/>
            <person name="Mauceli E."/>
            <person name="Brockman W."/>
            <person name="Kodira C."/>
            <person name="Alvarado L."/>
            <person name="Zeng Q."/>
            <person name="Crawford M."/>
            <person name="Antoine C."/>
            <person name="Devon K."/>
            <person name="Galgiani J."/>
            <person name="Orsborn K."/>
            <person name="Lewis M.L."/>
            <person name="Nusbaum C."/>
            <person name="Galagan J."/>
            <person name="Birren B."/>
        </authorList>
    </citation>
    <scope>NUCLEOTIDE SEQUENCE [LARGE SCALE GENOMIC DNA]</scope>
    <source>
        <strain evidence="8 9">RMSCC 3488</strain>
    </source>
</reference>
<keyword evidence="5" id="KW-0963">Cytoplasm</keyword>
<dbReference type="Gene3D" id="1.10.20.140">
    <property type="match status" value="1"/>
</dbReference>
<organism evidence="8 9">
    <name type="scientific">Coccidioides posadasii RMSCC 3488</name>
    <dbReference type="NCBI Taxonomy" id="454284"/>
    <lineage>
        <taxon>Eukaryota</taxon>
        <taxon>Fungi</taxon>
        <taxon>Dikarya</taxon>
        <taxon>Ascomycota</taxon>
        <taxon>Pezizomycotina</taxon>
        <taxon>Eurotiomycetes</taxon>
        <taxon>Eurotiomycetidae</taxon>
        <taxon>Onygenales</taxon>
        <taxon>Onygenaceae</taxon>
        <taxon>Coccidioides</taxon>
    </lineage>
</organism>
<evidence type="ECO:0000256" key="7">
    <source>
        <dbReference type="RuleBase" id="RU003785"/>
    </source>
</evidence>
<dbReference type="OrthoDB" id="775260at2759"/>
<evidence type="ECO:0000313" key="8">
    <source>
        <dbReference type="EMBL" id="KMM63888.1"/>
    </source>
</evidence>
<evidence type="ECO:0000256" key="6">
    <source>
        <dbReference type="RuleBase" id="RU003783"/>
    </source>
</evidence>
<dbReference type="GO" id="GO:0005739">
    <property type="term" value="C:mitochondrion"/>
    <property type="evidence" value="ECO:0007669"/>
    <property type="project" value="TreeGrafter"/>
</dbReference>
<dbReference type="HAMAP" id="MF_00185">
    <property type="entry name" value="IPP_trans"/>
    <property type="match status" value="1"/>
</dbReference>
<evidence type="ECO:0000256" key="5">
    <source>
        <dbReference type="PIRNR" id="PIRNR039110"/>
    </source>
</evidence>
<dbReference type="PANTHER" id="PTHR11088:SF89">
    <property type="entry name" value="TRNA DIMETHYLALLYLTRANSFERASE"/>
    <property type="match status" value="1"/>
</dbReference>
<keyword evidence="2 5" id="KW-0808">Transferase</keyword>
<evidence type="ECO:0000256" key="2">
    <source>
        <dbReference type="ARBA" id="ARBA00022679"/>
    </source>
</evidence>
<dbReference type="Gene3D" id="3.40.50.300">
    <property type="entry name" value="P-loop containing nucleotide triphosphate hydrolases"/>
    <property type="match status" value="1"/>
</dbReference>
<gene>
    <name evidence="8" type="ORF">CPAG_00240</name>
</gene>
<dbReference type="InterPro" id="IPR018022">
    <property type="entry name" value="IPT"/>
</dbReference>
<comment type="similarity">
    <text evidence="1 5 7">Belongs to the IPP transferase family.</text>
</comment>
<dbReference type="SUPFAM" id="SSF57667">
    <property type="entry name" value="beta-beta-alpha zinc fingers"/>
    <property type="match status" value="1"/>
</dbReference>
<keyword evidence="4 5" id="KW-0067">ATP-binding</keyword>
<evidence type="ECO:0000313" key="9">
    <source>
        <dbReference type="Proteomes" id="UP000054567"/>
    </source>
</evidence>
<dbReference type="Proteomes" id="UP000054567">
    <property type="component" value="Unassembled WGS sequence"/>
</dbReference>
<comment type="catalytic activity">
    <reaction evidence="5 6">
        <text>adenosine(37) in tRNA + dimethylallyl diphosphate = N(6)-dimethylallyladenosine(37) in tRNA + diphosphate</text>
        <dbReference type="Rhea" id="RHEA:26482"/>
        <dbReference type="Rhea" id="RHEA-COMP:10162"/>
        <dbReference type="Rhea" id="RHEA-COMP:10375"/>
        <dbReference type="ChEBI" id="CHEBI:33019"/>
        <dbReference type="ChEBI" id="CHEBI:57623"/>
        <dbReference type="ChEBI" id="CHEBI:74411"/>
        <dbReference type="ChEBI" id="CHEBI:74415"/>
        <dbReference type="EC" id="2.5.1.75"/>
    </reaction>
</comment>
<evidence type="ECO:0000256" key="3">
    <source>
        <dbReference type="ARBA" id="ARBA00022741"/>
    </source>
</evidence>
<reference evidence="9" key="2">
    <citation type="journal article" date="2009" name="Genome Res.">
        <title>Comparative genomic analyses of the human fungal pathogens Coccidioides and their relatives.</title>
        <authorList>
            <person name="Sharpton T.J."/>
            <person name="Stajich J.E."/>
            <person name="Rounsley S.D."/>
            <person name="Gardner M.J."/>
            <person name="Wortman J.R."/>
            <person name="Jordar V.S."/>
            <person name="Maiti R."/>
            <person name="Kodira C.D."/>
            <person name="Neafsey D.E."/>
            <person name="Zeng Q."/>
            <person name="Hung C.-Y."/>
            <person name="McMahan C."/>
            <person name="Muszewska A."/>
            <person name="Grynberg M."/>
            <person name="Mandel M.A."/>
            <person name="Kellner E.M."/>
            <person name="Barker B.M."/>
            <person name="Galgiani J.N."/>
            <person name="Orbach M.J."/>
            <person name="Kirkland T.N."/>
            <person name="Cole G.T."/>
            <person name="Henn M.R."/>
            <person name="Birren B.W."/>
            <person name="Taylor J.W."/>
        </authorList>
    </citation>
    <scope>NUCLEOTIDE SEQUENCE [LARGE SCALE GENOMIC DNA]</scope>
    <source>
        <strain evidence="9">RMSCC 3488</strain>
    </source>
</reference>
<sequence>MFRTFNPVRFYSTPLRIRMKPLITVLGATGTGKSKLAVDLAVRFDGEIINGDAMQMYKGLPITTNQIPVEERDGIPHHLIACIDIDQEPWRVSQFQKSCLELIEEIRSRGKLPILVGGTHYYTQSVLFHEQLVDRRKDEDEITNQEFDEIAEGEKWPILNAPAEEMLQKLREVDPVMAARWHPNERRKIRRSLQIYLHTGKPASEIYKQQKMRLKSLLASTNAQQHRASGDVCEDGETGHLRFPTLLFWVHSDRDILHQRLDDRVDAMIDQGLLSEAKHMFNYLKEKESEGVHIDRTRGVWVSIGFKELDPYISALSSGQMSPEELQGLKKERVEFVKSATRQYSRSQIKWIQGRLWKSLESANATDRLYILDSTNVDDWKRAVRLPAEKVAEAFISGNPRPHPNEISEIARKVFELKKREAQSSSDDMEIKRKTCDVCNAAAMTERQWEIHMAGRRHKNAVKAAEKRAQREEYFKRIRGASEG</sequence>
<keyword evidence="3 5" id="KW-0547">Nucleotide-binding</keyword>
<dbReference type="EC" id="2.5.1.75" evidence="5 6"/>
<dbReference type="InterPro" id="IPR036236">
    <property type="entry name" value="Znf_C2H2_sf"/>
</dbReference>
<dbReference type="Pfam" id="PF01715">
    <property type="entry name" value="IPPT"/>
    <property type="match status" value="1"/>
</dbReference>
<dbReference type="Gene3D" id="3.30.160.60">
    <property type="entry name" value="Classic Zinc Finger"/>
    <property type="match status" value="1"/>
</dbReference>
<dbReference type="NCBIfam" id="TIGR00174">
    <property type="entry name" value="miaA"/>
    <property type="match status" value="1"/>
</dbReference>
<dbReference type="GO" id="GO:0052381">
    <property type="term" value="F:tRNA dimethylallyltransferase activity"/>
    <property type="evidence" value="ECO:0007669"/>
    <property type="project" value="UniProtKB-UniRule"/>
</dbReference>
<dbReference type="EMBL" id="DS268109">
    <property type="protein sequence ID" value="KMM63888.1"/>
    <property type="molecule type" value="Genomic_DNA"/>
</dbReference>
<accession>A0A0J6F1C3</accession>
<proteinExistence type="inferred from homology"/>
<comment type="function">
    <text evidence="5">Catalyzes the transfer of a dimethylallyl group onto the adenine at position 37.</text>
</comment>
<name>A0A0J6F1C3_COCPO</name>
<reference evidence="9" key="3">
    <citation type="journal article" date="2010" name="Genome Res.">
        <title>Population genomic sequencing of Coccidioides fungi reveals recent hybridization and transposon control.</title>
        <authorList>
            <person name="Neafsey D.E."/>
            <person name="Barker B.M."/>
            <person name="Sharpton T.J."/>
            <person name="Stajich J.E."/>
            <person name="Park D.J."/>
            <person name="Whiston E."/>
            <person name="Hung C.-Y."/>
            <person name="McMahan C."/>
            <person name="White J."/>
            <person name="Sykes S."/>
            <person name="Heiman D."/>
            <person name="Young S."/>
            <person name="Zeng Q."/>
            <person name="Abouelleil A."/>
            <person name="Aftuck L."/>
            <person name="Bessette D."/>
            <person name="Brown A."/>
            <person name="FitzGerald M."/>
            <person name="Lui A."/>
            <person name="Macdonald J.P."/>
            <person name="Priest M."/>
            <person name="Orbach M.J."/>
            <person name="Galgiani J.N."/>
            <person name="Kirkland T.N."/>
            <person name="Cole G.T."/>
            <person name="Birren B.W."/>
            <person name="Henn M.R."/>
            <person name="Taylor J.W."/>
            <person name="Rounsley S.D."/>
        </authorList>
    </citation>
    <scope>NUCLEOTIDE SEQUENCE [LARGE SCALE GENOMIC DNA]</scope>
    <source>
        <strain evidence="9">RMSCC 3488</strain>
    </source>
</reference>
<dbReference type="AlphaFoldDB" id="A0A0J6F1C3"/>
<dbReference type="GO" id="GO:0006400">
    <property type="term" value="P:tRNA modification"/>
    <property type="evidence" value="ECO:0007669"/>
    <property type="project" value="TreeGrafter"/>
</dbReference>
<evidence type="ECO:0000256" key="4">
    <source>
        <dbReference type="ARBA" id="ARBA00022840"/>
    </source>
</evidence>
<dbReference type="SUPFAM" id="SSF52540">
    <property type="entry name" value="P-loop containing nucleoside triphosphate hydrolases"/>
    <property type="match status" value="2"/>
</dbReference>
<dbReference type="InterPro" id="IPR027417">
    <property type="entry name" value="P-loop_NTPase"/>
</dbReference>
<dbReference type="GO" id="GO:0005524">
    <property type="term" value="F:ATP binding"/>
    <property type="evidence" value="ECO:0007669"/>
    <property type="project" value="UniProtKB-UniRule"/>
</dbReference>
<protein>
    <recommendedName>
        <fullName evidence="5 6">tRNA dimethylallyltransferase</fullName>
        <ecNumber evidence="5 6">2.5.1.75</ecNumber>
    </recommendedName>
</protein>
<dbReference type="InterPro" id="IPR030666">
    <property type="entry name" value="IPP_transferase_euk"/>
</dbReference>
<dbReference type="PIRSF" id="PIRSF039110">
    <property type="entry name" value="IPP_transferase"/>
    <property type="match status" value="1"/>
</dbReference>
<dbReference type="VEuPathDB" id="FungiDB:CPAG_00240"/>